<protein>
    <submittedName>
        <fullName evidence="2">VOC family protein</fullName>
    </submittedName>
</protein>
<gene>
    <name evidence="2" type="ORF">ACFSKO_06780</name>
</gene>
<dbReference type="Pfam" id="PF00903">
    <property type="entry name" value="Glyoxalase"/>
    <property type="match status" value="1"/>
</dbReference>
<dbReference type="CDD" id="cd07247">
    <property type="entry name" value="SgaA_N_like"/>
    <property type="match status" value="1"/>
</dbReference>
<proteinExistence type="predicted"/>
<dbReference type="PANTHER" id="PTHR33993">
    <property type="entry name" value="GLYOXALASE-RELATED"/>
    <property type="match status" value="1"/>
</dbReference>
<dbReference type="PROSITE" id="PS51819">
    <property type="entry name" value="VOC"/>
    <property type="match status" value="1"/>
</dbReference>
<dbReference type="InterPro" id="IPR029068">
    <property type="entry name" value="Glyas_Bleomycin-R_OHBP_Dase"/>
</dbReference>
<dbReference type="InterPro" id="IPR004360">
    <property type="entry name" value="Glyas_Fos-R_dOase_dom"/>
</dbReference>
<comment type="caution">
    <text evidence="2">The sequence shown here is derived from an EMBL/GenBank/DDBJ whole genome shotgun (WGS) entry which is preliminary data.</text>
</comment>
<name>A0ABW5BIU5_9PROT</name>
<dbReference type="Gene3D" id="3.10.180.10">
    <property type="entry name" value="2,3-Dihydroxybiphenyl 1,2-Dioxygenase, domain 1"/>
    <property type="match status" value="1"/>
</dbReference>
<evidence type="ECO:0000313" key="2">
    <source>
        <dbReference type="EMBL" id="MFD2205305.1"/>
    </source>
</evidence>
<reference evidence="3" key="1">
    <citation type="journal article" date="2019" name="Int. J. Syst. Evol. Microbiol.">
        <title>The Global Catalogue of Microorganisms (GCM) 10K type strain sequencing project: providing services to taxonomists for standard genome sequencing and annotation.</title>
        <authorList>
            <consortium name="The Broad Institute Genomics Platform"/>
            <consortium name="The Broad Institute Genome Sequencing Center for Infectious Disease"/>
            <person name="Wu L."/>
            <person name="Ma J."/>
        </authorList>
    </citation>
    <scope>NUCLEOTIDE SEQUENCE [LARGE SCALE GENOMIC DNA]</scope>
    <source>
        <strain evidence="3">CGMCC 4.7192</strain>
    </source>
</reference>
<dbReference type="InterPro" id="IPR037523">
    <property type="entry name" value="VOC_core"/>
</dbReference>
<dbReference type="EMBL" id="JBHUII010000003">
    <property type="protein sequence ID" value="MFD2205305.1"/>
    <property type="molecule type" value="Genomic_DNA"/>
</dbReference>
<dbReference type="InterPro" id="IPR052164">
    <property type="entry name" value="Anthracycline_SecMetBiosynth"/>
</dbReference>
<dbReference type="SUPFAM" id="SSF54593">
    <property type="entry name" value="Glyoxalase/Bleomycin resistance protein/Dihydroxybiphenyl dioxygenase"/>
    <property type="match status" value="1"/>
</dbReference>
<dbReference type="RefSeq" id="WP_380249781.1">
    <property type="nucleotide sequence ID" value="NZ_JBHUII010000003.1"/>
</dbReference>
<evidence type="ECO:0000313" key="3">
    <source>
        <dbReference type="Proteomes" id="UP001597294"/>
    </source>
</evidence>
<organism evidence="2 3">
    <name type="scientific">Kiloniella antarctica</name>
    <dbReference type="NCBI Taxonomy" id="1550907"/>
    <lineage>
        <taxon>Bacteria</taxon>
        <taxon>Pseudomonadati</taxon>
        <taxon>Pseudomonadota</taxon>
        <taxon>Alphaproteobacteria</taxon>
        <taxon>Rhodospirillales</taxon>
        <taxon>Kiloniellaceae</taxon>
        <taxon>Kiloniella</taxon>
    </lineage>
</organism>
<sequence length="118" mass="12942">MGCPVVYFEIISDDSEKAQEFYRDLFDWKIDADNPLNYGMVDTESDDSGIKGGIGDDMLDTGSHLTFYVEVPSIEETLKKAVEKGGTVILEAFEIPGGSKIGLFNDPDGRRVGLVENS</sequence>
<keyword evidence="3" id="KW-1185">Reference proteome</keyword>
<dbReference type="Proteomes" id="UP001597294">
    <property type="component" value="Unassembled WGS sequence"/>
</dbReference>
<evidence type="ECO:0000259" key="1">
    <source>
        <dbReference type="PROSITE" id="PS51819"/>
    </source>
</evidence>
<accession>A0ABW5BIU5</accession>
<feature type="domain" description="VOC" evidence="1">
    <location>
        <begin position="4"/>
        <end position="117"/>
    </location>
</feature>